<proteinExistence type="predicted"/>
<protein>
    <submittedName>
        <fullName evidence="2">Phage tail protein</fullName>
    </submittedName>
</protein>
<dbReference type="EMBL" id="CP071448">
    <property type="protein sequence ID" value="QSW91573.1"/>
    <property type="molecule type" value="Genomic_DNA"/>
</dbReference>
<evidence type="ECO:0000313" key="2">
    <source>
        <dbReference type="EMBL" id="QSW91573.1"/>
    </source>
</evidence>
<dbReference type="Proteomes" id="UP000663440">
    <property type="component" value="Chromosome"/>
</dbReference>
<evidence type="ECO:0000313" key="3">
    <source>
        <dbReference type="Proteomes" id="UP000663440"/>
    </source>
</evidence>
<dbReference type="Gene3D" id="3.90.1340.10">
    <property type="entry name" value="Phage tail collar domain"/>
    <property type="match status" value="1"/>
</dbReference>
<evidence type="ECO:0000259" key="1">
    <source>
        <dbReference type="Pfam" id="PF07484"/>
    </source>
</evidence>
<keyword evidence="3" id="KW-1185">Reference proteome</keyword>
<reference evidence="2 3" key="1">
    <citation type="submission" date="2021-03" db="EMBL/GenBank/DDBJ databases">
        <title>Flavobacterium kribbensis sp. nov, an endophytic bacteria, isolated from soybean.</title>
        <authorList>
            <person name="Lee J."/>
            <person name="Seo J."/>
        </authorList>
    </citation>
    <scope>NUCLEOTIDE SEQUENCE [LARGE SCALE GENOMIC DNA]</scope>
    <source>
        <strain evidence="2 3">BB8</strain>
    </source>
</reference>
<organism evidence="2 3">
    <name type="scientific">Flavobacterium endoglycinae</name>
    <dbReference type="NCBI Taxonomy" id="2816357"/>
    <lineage>
        <taxon>Bacteria</taxon>
        <taxon>Pseudomonadati</taxon>
        <taxon>Bacteroidota</taxon>
        <taxon>Flavobacteriia</taxon>
        <taxon>Flavobacteriales</taxon>
        <taxon>Flavobacteriaceae</taxon>
        <taxon>Flavobacterium</taxon>
    </lineage>
</organism>
<sequence length="163" mass="17326">MFGGNFAPAGWMFCEGQIIPISEYETLFNLIGTTYGGDGQETFGLPDFRGRLPIHNGTNPATGTNYQLAETGGVEEVTLSVNQIPSHNHSLLATTNLADTASVVNAQFSANPPGSKMYSSAAPTTALNNQIITAAGGSQPHSNFQPYLCVSFIISLYGLYPQF</sequence>
<feature type="domain" description="Phage tail collar" evidence="1">
    <location>
        <begin position="1"/>
        <end position="53"/>
    </location>
</feature>
<accession>A0ABX7QLR1</accession>
<dbReference type="InterPro" id="IPR011083">
    <property type="entry name" value="Phage_tail_collar_dom"/>
</dbReference>
<dbReference type="SUPFAM" id="SSF88874">
    <property type="entry name" value="Receptor-binding domain of short tail fibre protein gp12"/>
    <property type="match status" value="1"/>
</dbReference>
<gene>
    <name evidence="2" type="ORF">J0383_11090</name>
</gene>
<name>A0ABX7QLR1_9FLAO</name>
<dbReference type="InterPro" id="IPR037053">
    <property type="entry name" value="Phage_tail_collar_dom_sf"/>
</dbReference>
<dbReference type="Pfam" id="PF07484">
    <property type="entry name" value="Collar"/>
    <property type="match status" value="1"/>
</dbReference>